<gene>
    <name evidence="3" type="ORF">INT47_004416</name>
</gene>
<keyword evidence="2" id="KW-1133">Transmembrane helix</keyword>
<feature type="region of interest" description="Disordered" evidence="1">
    <location>
        <begin position="1"/>
        <end position="30"/>
    </location>
</feature>
<feature type="compositionally biased region" description="Basic residues" evidence="1">
    <location>
        <begin position="14"/>
        <end position="30"/>
    </location>
</feature>
<dbReference type="AlphaFoldDB" id="A0A8H7QZV5"/>
<feature type="compositionally biased region" description="Basic and acidic residues" evidence="1">
    <location>
        <begin position="348"/>
        <end position="369"/>
    </location>
</feature>
<keyword evidence="4" id="KW-1185">Reference proteome</keyword>
<accession>A0A8H7QZV5</accession>
<dbReference type="Proteomes" id="UP000603453">
    <property type="component" value="Unassembled WGS sequence"/>
</dbReference>
<feature type="region of interest" description="Disordered" evidence="1">
    <location>
        <begin position="348"/>
        <end position="406"/>
    </location>
</feature>
<keyword evidence="2" id="KW-0812">Transmembrane</keyword>
<feature type="region of interest" description="Disordered" evidence="1">
    <location>
        <begin position="170"/>
        <end position="279"/>
    </location>
</feature>
<feature type="compositionally biased region" description="Polar residues" evidence="1">
    <location>
        <begin position="1"/>
        <end position="11"/>
    </location>
</feature>
<proteinExistence type="predicted"/>
<organism evidence="3 4">
    <name type="scientific">Mucor saturninus</name>
    <dbReference type="NCBI Taxonomy" id="64648"/>
    <lineage>
        <taxon>Eukaryota</taxon>
        <taxon>Fungi</taxon>
        <taxon>Fungi incertae sedis</taxon>
        <taxon>Mucoromycota</taxon>
        <taxon>Mucoromycotina</taxon>
        <taxon>Mucoromycetes</taxon>
        <taxon>Mucorales</taxon>
        <taxon>Mucorineae</taxon>
        <taxon>Mucoraceae</taxon>
        <taxon>Mucor</taxon>
    </lineage>
</organism>
<feature type="compositionally biased region" description="Pro residues" evidence="1">
    <location>
        <begin position="247"/>
        <end position="259"/>
    </location>
</feature>
<feature type="compositionally biased region" description="Polar residues" evidence="1">
    <location>
        <begin position="172"/>
        <end position="188"/>
    </location>
</feature>
<evidence type="ECO:0000313" key="3">
    <source>
        <dbReference type="EMBL" id="KAG2201859.1"/>
    </source>
</evidence>
<evidence type="ECO:0000256" key="1">
    <source>
        <dbReference type="SAM" id="MobiDB-lite"/>
    </source>
</evidence>
<evidence type="ECO:0000256" key="2">
    <source>
        <dbReference type="SAM" id="Phobius"/>
    </source>
</evidence>
<dbReference type="EMBL" id="JAEPRD010000067">
    <property type="protein sequence ID" value="KAG2201859.1"/>
    <property type="molecule type" value="Genomic_DNA"/>
</dbReference>
<sequence length="406" mass="45813">MNNTEANNNIPKNVRGRGRGRGNGRGGRRRRGRHAGIFVFLSILPFSITPLLLTTSTPKLTTRHPITYNVWPEVAICILLEIMTGTYSYLLRKNDTALKQLIWDDPSIQPEVNYKSINMQESRIRSYRRFNDADLMNAIGSDGREMTYLGPTEVDQLVIQKAFADKYPARDYTNNEGPTVPSFNESVSAPTAPATAPAPTPTLTAVPTSTPTTEQPNNRTTNTNTHISIRSTTSIDRRSASTTTFVAPPPPPTSAPSPPRSTRTSRNSRTSGEQSLSTTDPIEAARQLSHEHMAHARQLGVEMMDRMAALQREDREQRLLDVDNMLQRISRNRQIALEDMQARRRQESRERYQMLEEARSRREADMEEHRRRRMSDMETILNSFAAIRRGDSDTDLNGSSSTDNNN</sequence>
<protein>
    <submittedName>
        <fullName evidence="3">Uncharacterized protein</fullName>
    </submittedName>
</protein>
<name>A0A8H7QZV5_9FUNG</name>
<keyword evidence="2" id="KW-0472">Membrane</keyword>
<feature type="compositionally biased region" description="Low complexity" evidence="1">
    <location>
        <begin position="189"/>
        <end position="246"/>
    </location>
</feature>
<feature type="transmembrane region" description="Helical" evidence="2">
    <location>
        <begin position="73"/>
        <end position="91"/>
    </location>
</feature>
<feature type="transmembrane region" description="Helical" evidence="2">
    <location>
        <begin position="35"/>
        <end position="53"/>
    </location>
</feature>
<reference evidence="3" key="1">
    <citation type="submission" date="2020-12" db="EMBL/GenBank/DDBJ databases">
        <title>Metabolic potential, ecology and presence of endohyphal bacteria is reflected in genomic diversity of Mucoromycotina.</title>
        <authorList>
            <person name="Muszewska A."/>
            <person name="Okrasinska A."/>
            <person name="Steczkiewicz K."/>
            <person name="Drgas O."/>
            <person name="Orlowska M."/>
            <person name="Perlinska-Lenart U."/>
            <person name="Aleksandrzak-Piekarczyk T."/>
            <person name="Szatraj K."/>
            <person name="Zielenkiewicz U."/>
            <person name="Pilsyk S."/>
            <person name="Malc E."/>
            <person name="Mieczkowski P."/>
            <person name="Kruszewska J.S."/>
            <person name="Biernat P."/>
            <person name="Pawlowska J."/>
        </authorList>
    </citation>
    <scope>NUCLEOTIDE SEQUENCE</scope>
    <source>
        <strain evidence="3">WA0000017839</strain>
    </source>
</reference>
<evidence type="ECO:0000313" key="4">
    <source>
        <dbReference type="Proteomes" id="UP000603453"/>
    </source>
</evidence>
<comment type="caution">
    <text evidence="3">The sequence shown here is derived from an EMBL/GenBank/DDBJ whole genome shotgun (WGS) entry which is preliminary data.</text>
</comment>
<feature type="compositionally biased region" description="Low complexity" evidence="1">
    <location>
        <begin position="260"/>
        <end position="271"/>
    </location>
</feature>
<feature type="compositionally biased region" description="Polar residues" evidence="1">
    <location>
        <begin position="395"/>
        <end position="406"/>
    </location>
</feature>